<proteinExistence type="predicted"/>
<dbReference type="Gene3D" id="3.40.50.1820">
    <property type="entry name" value="alpha/beta hydrolase"/>
    <property type="match status" value="1"/>
</dbReference>
<dbReference type="Pfam" id="PF00561">
    <property type="entry name" value="Abhydrolase_1"/>
    <property type="match status" value="1"/>
</dbReference>
<keyword evidence="4" id="KW-1185">Reference proteome</keyword>
<organism evidence="3 4">
    <name type="scientific">Cryobacterium breve</name>
    <dbReference type="NCBI Taxonomy" id="1259258"/>
    <lineage>
        <taxon>Bacteria</taxon>
        <taxon>Bacillati</taxon>
        <taxon>Actinomycetota</taxon>
        <taxon>Actinomycetes</taxon>
        <taxon>Micrococcales</taxon>
        <taxon>Microbacteriaceae</taxon>
        <taxon>Cryobacterium</taxon>
    </lineage>
</organism>
<dbReference type="InterPro" id="IPR029058">
    <property type="entry name" value="AB_hydrolase_fold"/>
</dbReference>
<evidence type="ECO:0000256" key="1">
    <source>
        <dbReference type="SAM" id="MobiDB-lite"/>
    </source>
</evidence>
<dbReference type="SUPFAM" id="SSF53474">
    <property type="entry name" value="alpha/beta-Hydrolases"/>
    <property type="match status" value="1"/>
</dbReference>
<evidence type="ECO:0000313" key="3">
    <source>
        <dbReference type="EMBL" id="TFD01128.1"/>
    </source>
</evidence>
<dbReference type="RefSeq" id="WP_134362122.1">
    <property type="nucleotide sequence ID" value="NZ_SOGJ01000007.1"/>
</dbReference>
<evidence type="ECO:0000259" key="2">
    <source>
        <dbReference type="Pfam" id="PF00561"/>
    </source>
</evidence>
<dbReference type="EMBL" id="SOGJ01000007">
    <property type="protein sequence ID" value="TFD01128.1"/>
    <property type="molecule type" value="Genomic_DNA"/>
</dbReference>
<dbReference type="PANTHER" id="PTHR43798:SF33">
    <property type="entry name" value="HYDROLASE, PUTATIVE (AFU_ORTHOLOGUE AFUA_2G14860)-RELATED"/>
    <property type="match status" value="1"/>
</dbReference>
<dbReference type="Proteomes" id="UP000298355">
    <property type="component" value="Unassembled WGS sequence"/>
</dbReference>
<gene>
    <name evidence="3" type="ORF">E3O65_02200</name>
</gene>
<reference evidence="3 4" key="1">
    <citation type="submission" date="2019-03" db="EMBL/GenBank/DDBJ databases">
        <title>Genomics of glacier-inhabiting Cryobacterium strains.</title>
        <authorList>
            <person name="Liu Q."/>
            <person name="Xin Y.-H."/>
        </authorList>
    </citation>
    <scope>NUCLEOTIDE SEQUENCE [LARGE SCALE GENOMIC DNA]</scope>
    <source>
        <strain evidence="3 4">TMT4-23</strain>
    </source>
</reference>
<dbReference type="PANTHER" id="PTHR43798">
    <property type="entry name" value="MONOACYLGLYCEROL LIPASE"/>
    <property type="match status" value="1"/>
</dbReference>
<sequence length="287" mass="30601">MSTRTAPPHRFVYSTDGVNLATYEFGDPSTPTVLAVHGFASSALTNWHVTGWTRDLVRAGFHVIAIDQRGHGLSDKPRSPAEYTMEALVDDVLQVLDAYLLDEVCYAGYSLGARVGWQAARELEGRITMAVLGGIPDGDPLKRFKVTDARAHIEHGTEVDDRLTGAYLTMARALPGNDLKALVALVEGMRGGPQPGPENSPAQPVLFATGSKDSILPASKALAAATPNGEFFEIPGRNHFNAPTSRAFRETAIKFFRQNGSVSTDISSTGTSTDVSTDISSTGTAPV</sequence>
<dbReference type="InterPro" id="IPR000073">
    <property type="entry name" value="AB_hydrolase_1"/>
</dbReference>
<dbReference type="GO" id="GO:0016787">
    <property type="term" value="F:hydrolase activity"/>
    <property type="evidence" value="ECO:0007669"/>
    <property type="project" value="UniProtKB-KW"/>
</dbReference>
<feature type="region of interest" description="Disordered" evidence="1">
    <location>
        <begin position="263"/>
        <end position="287"/>
    </location>
</feature>
<protein>
    <submittedName>
        <fullName evidence="3">Alpha/beta hydrolase</fullName>
    </submittedName>
</protein>
<dbReference type="InterPro" id="IPR050266">
    <property type="entry name" value="AB_hydrolase_sf"/>
</dbReference>
<accession>A0ABY2J9U3</accession>
<comment type="caution">
    <text evidence="3">The sequence shown here is derived from an EMBL/GenBank/DDBJ whole genome shotgun (WGS) entry which is preliminary data.</text>
</comment>
<feature type="domain" description="AB hydrolase-1" evidence="2">
    <location>
        <begin position="31"/>
        <end position="135"/>
    </location>
</feature>
<keyword evidence="3" id="KW-0378">Hydrolase</keyword>
<name>A0ABY2J9U3_9MICO</name>
<evidence type="ECO:0000313" key="4">
    <source>
        <dbReference type="Proteomes" id="UP000298355"/>
    </source>
</evidence>